<dbReference type="InterPro" id="IPR041492">
    <property type="entry name" value="HAD_2"/>
</dbReference>
<keyword evidence="1" id="KW-0378">Hydrolase</keyword>
<dbReference type="NCBIfam" id="TIGR01549">
    <property type="entry name" value="HAD-SF-IA-v1"/>
    <property type="match status" value="1"/>
</dbReference>
<dbReference type="SUPFAM" id="SSF56784">
    <property type="entry name" value="HAD-like"/>
    <property type="match status" value="1"/>
</dbReference>
<dbReference type="Proteomes" id="UP000785625">
    <property type="component" value="Unassembled WGS sequence"/>
</dbReference>
<dbReference type="Gene3D" id="1.10.150.240">
    <property type="entry name" value="Putative phosphatase, domain 2"/>
    <property type="match status" value="1"/>
</dbReference>
<accession>A0ABS2GXK0</accession>
<dbReference type="InterPro" id="IPR023198">
    <property type="entry name" value="PGP-like_dom2"/>
</dbReference>
<organism evidence="1 2">
    <name type="scientific">Limosilactobacillus coleohominis</name>
    <dbReference type="NCBI Taxonomy" id="181675"/>
    <lineage>
        <taxon>Bacteria</taxon>
        <taxon>Bacillati</taxon>
        <taxon>Bacillota</taxon>
        <taxon>Bacilli</taxon>
        <taxon>Lactobacillales</taxon>
        <taxon>Lactobacillaceae</taxon>
        <taxon>Limosilactobacillus</taxon>
    </lineage>
</organism>
<dbReference type="GO" id="GO:0016787">
    <property type="term" value="F:hydrolase activity"/>
    <property type="evidence" value="ECO:0007669"/>
    <property type="project" value="UniProtKB-KW"/>
</dbReference>
<dbReference type="InterPro" id="IPR036412">
    <property type="entry name" value="HAD-like_sf"/>
</dbReference>
<keyword evidence="2" id="KW-1185">Reference proteome</keyword>
<dbReference type="EMBL" id="JACJKU010000003">
    <property type="protein sequence ID" value="MBM6940004.1"/>
    <property type="molecule type" value="Genomic_DNA"/>
</dbReference>
<dbReference type="SFLD" id="SFLDG01129">
    <property type="entry name" value="C1.5:_HAD__Beta-PGM__Phosphata"/>
    <property type="match status" value="1"/>
</dbReference>
<protein>
    <submittedName>
        <fullName evidence="1">HAD family hydrolase</fullName>
    </submittedName>
</protein>
<dbReference type="InterPro" id="IPR050155">
    <property type="entry name" value="HAD-like_hydrolase_sf"/>
</dbReference>
<sequence length="214" mass="24019">MPQIHNFIFDIDGTLINTIDMYMPAMFEILAKHGYTYTPEQHDKIFKEGFGITGDDALRMGNVSENDIRPIQEEWFKLAYTRQNRVSVFPGIKEMLDDLSKRADAHLAIATSKLAYEYANFKHRYFFADLFKTVITSEDTDKHKPNPDPILAAVDKMGADKPTTVYIGDTINDLKAAHAAGVKFAAAVYGSANPTAIQDGADFILKTPTDLEKY</sequence>
<dbReference type="RefSeq" id="WP_204784455.1">
    <property type="nucleotide sequence ID" value="NZ_CALVGD010000026.1"/>
</dbReference>
<dbReference type="PANTHER" id="PTHR43434">
    <property type="entry name" value="PHOSPHOGLYCOLATE PHOSPHATASE"/>
    <property type="match status" value="1"/>
</dbReference>
<dbReference type="InterPro" id="IPR006439">
    <property type="entry name" value="HAD-SF_hydro_IA"/>
</dbReference>
<dbReference type="InterPro" id="IPR023214">
    <property type="entry name" value="HAD_sf"/>
</dbReference>
<dbReference type="SFLD" id="SFLDS00003">
    <property type="entry name" value="Haloacid_Dehalogenase"/>
    <property type="match status" value="1"/>
</dbReference>
<dbReference type="Pfam" id="PF13419">
    <property type="entry name" value="HAD_2"/>
    <property type="match status" value="1"/>
</dbReference>
<dbReference type="Gene3D" id="3.40.50.1000">
    <property type="entry name" value="HAD superfamily/HAD-like"/>
    <property type="match status" value="1"/>
</dbReference>
<dbReference type="PANTHER" id="PTHR43434:SF1">
    <property type="entry name" value="PHOSPHOGLYCOLATE PHOSPHATASE"/>
    <property type="match status" value="1"/>
</dbReference>
<proteinExistence type="predicted"/>
<comment type="caution">
    <text evidence="1">The sequence shown here is derived from an EMBL/GenBank/DDBJ whole genome shotgun (WGS) entry which is preliminary data.</text>
</comment>
<reference evidence="1 2" key="1">
    <citation type="journal article" date="2021" name="Sci. Rep.">
        <title>The distribution of antibiotic resistance genes in chicken gut microbiota commensals.</title>
        <authorList>
            <person name="Juricova H."/>
            <person name="Matiasovicova J."/>
            <person name="Kubasova T."/>
            <person name="Cejkova D."/>
            <person name="Rychlik I."/>
        </authorList>
    </citation>
    <scope>NUCLEOTIDE SEQUENCE [LARGE SCALE GENOMIC DNA]</scope>
    <source>
        <strain evidence="1 2">An574</strain>
    </source>
</reference>
<name>A0ABS2GXK0_9LACO</name>
<evidence type="ECO:0000313" key="1">
    <source>
        <dbReference type="EMBL" id="MBM6940004.1"/>
    </source>
</evidence>
<gene>
    <name evidence="1" type="ORF">H5975_00620</name>
</gene>
<evidence type="ECO:0000313" key="2">
    <source>
        <dbReference type="Proteomes" id="UP000785625"/>
    </source>
</evidence>